<dbReference type="Gramene" id="Pp3c14_22370V3.4">
    <property type="protein sequence ID" value="Pp3c14_22370V3.4"/>
    <property type="gene ID" value="Pp3c14_22370"/>
</dbReference>
<dbReference type="GeneID" id="112290996"/>
<dbReference type="Gramene" id="Pp3c14_22370V3.2">
    <property type="protein sequence ID" value="Pp3c14_22370V3.2"/>
    <property type="gene ID" value="Pp3c14_22370"/>
</dbReference>
<dbReference type="UniPathway" id="UPA00143"/>
<dbReference type="CDD" id="cd16664">
    <property type="entry name" value="RING-Ubox_PUB"/>
    <property type="match status" value="1"/>
</dbReference>
<dbReference type="SUPFAM" id="SSF48371">
    <property type="entry name" value="ARM repeat"/>
    <property type="match status" value="3"/>
</dbReference>
<feature type="coiled-coil region" evidence="5">
    <location>
        <begin position="125"/>
        <end position="174"/>
    </location>
</feature>
<dbReference type="OMA" id="FMCRRAS"/>
<dbReference type="OrthoDB" id="629492at2759"/>
<dbReference type="EnsemblPlants" id="Pp3c14_22370V3.3">
    <property type="protein sequence ID" value="Pp3c14_22370V3.3"/>
    <property type="gene ID" value="Pp3c14_22370"/>
</dbReference>
<dbReference type="RefSeq" id="XP_024393678.1">
    <property type="nucleotide sequence ID" value="XM_024537910.2"/>
</dbReference>
<dbReference type="EC" id="2.3.2.27" evidence="3"/>
<dbReference type="SUPFAM" id="SSF57850">
    <property type="entry name" value="RING/U-box"/>
    <property type="match status" value="1"/>
</dbReference>
<dbReference type="Gramene" id="Pp3c14_22370V3.3">
    <property type="protein sequence ID" value="Pp3c14_22370V3.3"/>
    <property type="gene ID" value="Pp3c14_22370"/>
</dbReference>
<dbReference type="InterPro" id="IPR052608">
    <property type="entry name" value="U-box_domain_protein"/>
</dbReference>
<reference evidence="8 10" key="2">
    <citation type="journal article" date="2018" name="Plant J.">
        <title>The Physcomitrella patens chromosome-scale assembly reveals moss genome structure and evolution.</title>
        <authorList>
            <person name="Lang D."/>
            <person name="Ullrich K.K."/>
            <person name="Murat F."/>
            <person name="Fuchs J."/>
            <person name="Jenkins J."/>
            <person name="Haas F.B."/>
            <person name="Piednoel M."/>
            <person name="Gundlach H."/>
            <person name="Van Bel M."/>
            <person name="Meyberg R."/>
            <person name="Vives C."/>
            <person name="Morata J."/>
            <person name="Symeonidi A."/>
            <person name="Hiss M."/>
            <person name="Muchero W."/>
            <person name="Kamisugi Y."/>
            <person name="Saleh O."/>
            <person name="Blanc G."/>
            <person name="Decker E.L."/>
            <person name="van Gessel N."/>
            <person name="Grimwood J."/>
            <person name="Hayes R.D."/>
            <person name="Graham S.W."/>
            <person name="Gunter L.E."/>
            <person name="McDaniel S.F."/>
            <person name="Hoernstein S.N.W."/>
            <person name="Larsson A."/>
            <person name="Li F.W."/>
            <person name="Perroud P.F."/>
            <person name="Phillips J."/>
            <person name="Ranjan P."/>
            <person name="Rokshar D.S."/>
            <person name="Rothfels C.J."/>
            <person name="Schneider L."/>
            <person name="Shu S."/>
            <person name="Stevenson D.W."/>
            <person name="Thummler F."/>
            <person name="Tillich M."/>
            <person name="Villarreal Aguilar J.C."/>
            <person name="Widiez T."/>
            <person name="Wong G.K."/>
            <person name="Wymore A."/>
            <person name="Zhang Y."/>
            <person name="Zimmer A.D."/>
            <person name="Quatrano R.S."/>
            <person name="Mayer K.F.X."/>
            <person name="Goodstein D."/>
            <person name="Casacuberta J.M."/>
            <person name="Vandepoele K."/>
            <person name="Reski R."/>
            <person name="Cuming A.C."/>
            <person name="Tuskan G.A."/>
            <person name="Maumus F."/>
            <person name="Salse J."/>
            <person name="Schmutz J."/>
            <person name="Rensing S.A."/>
        </authorList>
    </citation>
    <scope>NUCLEOTIDE SEQUENCE [LARGE SCALE GENOMIC DNA]</scope>
    <source>
        <strain evidence="9 10">cv. Gransden 2004</strain>
    </source>
</reference>
<feature type="domain" description="U-box" evidence="7">
    <location>
        <begin position="259"/>
        <end position="338"/>
    </location>
</feature>
<dbReference type="GO" id="GO:0061630">
    <property type="term" value="F:ubiquitin protein ligase activity"/>
    <property type="evidence" value="ECO:0007669"/>
    <property type="project" value="UniProtKB-EC"/>
</dbReference>
<dbReference type="RefSeq" id="XP_024393677.1">
    <property type="nucleotide sequence ID" value="XM_024537909.2"/>
</dbReference>
<dbReference type="InterPro" id="IPR016024">
    <property type="entry name" value="ARM-type_fold"/>
</dbReference>
<organism evidence="8">
    <name type="scientific">Physcomitrium patens</name>
    <name type="common">Spreading-leaved earth moss</name>
    <name type="synonym">Physcomitrella patens</name>
    <dbReference type="NCBI Taxonomy" id="3218"/>
    <lineage>
        <taxon>Eukaryota</taxon>
        <taxon>Viridiplantae</taxon>
        <taxon>Streptophyta</taxon>
        <taxon>Embryophyta</taxon>
        <taxon>Bryophyta</taxon>
        <taxon>Bryophytina</taxon>
        <taxon>Bryopsida</taxon>
        <taxon>Funariidae</taxon>
        <taxon>Funariales</taxon>
        <taxon>Funariaceae</taxon>
        <taxon>Physcomitrium</taxon>
    </lineage>
</organism>
<dbReference type="InterPro" id="IPR000225">
    <property type="entry name" value="Armadillo"/>
</dbReference>
<sequence length="1059" mass="117495">MAPDANQNLVVEVIGELNKVLQEARDSPAEKESFWRFISYLQQLRSQLDQLNGGKTPELPLRVKTSLSGIKAELVRFQDSLQVWKNKSGLYLLTHCREVVSEIQKTTHGIGNCLVRFPVSKTACITRYESQMKDVSKKVEELAREMQQALFTVSASEERICHALEKEASQVERKEDSDSGFQNAILLDIGRELGLDLGRNRGALFEQLQLLRKELVDCQDQGQIQLLETLELMFQSWSREPAIPRWHALAEAAEDEPVPPLETFLCPLTKQVMKDPVFLQSEHTYERRAIENWFSSCQQRGCQPTCPVSGQVLSSTDLQPSLLLRQTIHDWEQRNVGVRIRQARLHLCSTASDESAEHALQDIILIAEDSDENRRMLYEAGIIPVVLGLWQRNARGRPHLRTLAISALSKMAIGSQENKDTMVEMGVLKLAVQSLGSCVDKETETAVGLLHELSLIPSLRARIGAEKGAIVALVRITSTHSSENVENSNIAEQILLNLEDIDFNVLQMAQTGRMKPVLTRLNQGSEETQVNLAKHLSKMILTNTNKEYVAETGGETLVQMLSISPSASAREATLGAIFNLSTVDGSADALIKAGVIPQLVSTITSSQAHTNLQEVALSILANLVLGNGNWEDCKVDEDGNFLHSEEIVHKLFGLLQSGSSQWKEKILLTLCRMASSPQVADVAAARICSCGGLTTLMTLMEDSDTSTRLNALRLLSVLSAHVGDDIATTLRSTLQLKYLKEVLQQHGKAMLEERVAAATILANVPLTEFEVIRVLEVEVLEWTVAALQESKTVRLGRQSGRIDPPMQEALMGILLHFARNSNVKILNTMRQLHLLTIFKEKVMEHSWTPLIKERAALGLQHLSQRAHLFTLRGSPPQASRRRPSFGLCMFPSKTIRDLPEKCDVHGGLCDPNRAFCLVAARAVAPLIELLEDEDNAIREAALGALSTLLMDGVDAKAGVEELIRAEGVQPILNLFYSVREGRLQERTVWMIERILRVEQYAQGYATDQGLLKVLMDAMIHGHPNTSLIAQQALASLQQIPPGESSSPPRKSHLGPRNSM</sequence>
<evidence type="ECO:0000256" key="4">
    <source>
        <dbReference type="PROSITE-ProRule" id="PRU00259"/>
    </source>
</evidence>
<feature type="repeat" description="ARM" evidence="4">
    <location>
        <begin position="594"/>
        <end position="629"/>
    </location>
</feature>
<dbReference type="Proteomes" id="UP000006727">
    <property type="component" value="Chromosome 14"/>
</dbReference>
<comment type="pathway">
    <text evidence="2">Protein modification; protein ubiquitination.</text>
</comment>
<dbReference type="EnsemblPlants" id="Pp3c14_22370V3.2">
    <property type="protein sequence ID" value="Pp3c14_22370V3.2"/>
    <property type="gene ID" value="Pp3c14_22370"/>
</dbReference>
<evidence type="ECO:0000256" key="3">
    <source>
        <dbReference type="ARBA" id="ARBA00012483"/>
    </source>
</evidence>
<evidence type="ECO:0000256" key="2">
    <source>
        <dbReference type="ARBA" id="ARBA00004906"/>
    </source>
</evidence>
<dbReference type="GO" id="GO:0016567">
    <property type="term" value="P:protein ubiquitination"/>
    <property type="evidence" value="ECO:0007669"/>
    <property type="project" value="UniProtKB-UniPathway"/>
</dbReference>
<dbReference type="SMART" id="SM00504">
    <property type="entry name" value="Ubox"/>
    <property type="match status" value="1"/>
</dbReference>
<reference evidence="9" key="3">
    <citation type="submission" date="2020-12" db="UniProtKB">
        <authorList>
            <consortium name="EnsemblPlants"/>
        </authorList>
    </citation>
    <scope>IDENTIFICATION</scope>
</reference>
<dbReference type="InterPro" id="IPR011989">
    <property type="entry name" value="ARM-like"/>
</dbReference>
<accession>A0A2K1JJH1</accession>
<keyword evidence="10" id="KW-1185">Reference proteome</keyword>
<protein>
    <recommendedName>
        <fullName evidence="3">RING-type E3 ubiquitin transferase</fullName>
        <ecNumber evidence="3">2.3.2.27</ecNumber>
    </recommendedName>
</protein>
<feature type="region of interest" description="Disordered" evidence="6">
    <location>
        <begin position="1038"/>
        <end position="1059"/>
    </location>
</feature>
<reference evidence="8 10" key="1">
    <citation type="journal article" date="2008" name="Science">
        <title>The Physcomitrella genome reveals evolutionary insights into the conquest of land by plants.</title>
        <authorList>
            <person name="Rensing S."/>
            <person name="Lang D."/>
            <person name="Zimmer A."/>
            <person name="Terry A."/>
            <person name="Salamov A."/>
            <person name="Shapiro H."/>
            <person name="Nishiyama T."/>
            <person name="Perroud P.-F."/>
            <person name="Lindquist E."/>
            <person name="Kamisugi Y."/>
            <person name="Tanahashi T."/>
            <person name="Sakakibara K."/>
            <person name="Fujita T."/>
            <person name="Oishi K."/>
            <person name="Shin-I T."/>
            <person name="Kuroki Y."/>
            <person name="Toyoda A."/>
            <person name="Suzuki Y."/>
            <person name="Hashimoto A."/>
            <person name="Yamaguchi K."/>
            <person name="Sugano A."/>
            <person name="Kohara Y."/>
            <person name="Fujiyama A."/>
            <person name="Anterola A."/>
            <person name="Aoki S."/>
            <person name="Ashton N."/>
            <person name="Barbazuk W.B."/>
            <person name="Barker E."/>
            <person name="Bennetzen J."/>
            <person name="Bezanilla M."/>
            <person name="Blankenship R."/>
            <person name="Cho S.H."/>
            <person name="Dutcher S."/>
            <person name="Estelle M."/>
            <person name="Fawcett J.A."/>
            <person name="Gundlach H."/>
            <person name="Hanada K."/>
            <person name="Heyl A."/>
            <person name="Hicks K.A."/>
            <person name="Hugh J."/>
            <person name="Lohr M."/>
            <person name="Mayer K."/>
            <person name="Melkozernov A."/>
            <person name="Murata T."/>
            <person name="Nelson D."/>
            <person name="Pils B."/>
            <person name="Prigge M."/>
            <person name="Reiss B."/>
            <person name="Renner T."/>
            <person name="Rombauts S."/>
            <person name="Rushton P."/>
            <person name="Sanderfoot A."/>
            <person name="Schween G."/>
            <person name="Shiu S.-H."/>
            <person name="Stueber K."/>
            <person name="Theodoulou F.L."/>
            <person name="Tu H."/>
            <person name="Van de Peer Y."/>
            <person name="Verrier P.J."/>
            <person name="Waters E."/>
            <person name="Wood A."/>
            <person name="Yang L."/>
            <person name="Cove D."/>
            <person name="Cuming A."/>
            <person name="Hasebe M."/>
            <person name="Lucas S."/>
            <person name="Mishler D.B."/>
            <person name="Reski R."/>
            <person name="Grigoriev I."/>
            <person name="Quatrano R.S."/>
            <person name="Boore J.L."/>
        </authorList>
    </citation>
    <scope>NUCLEOTIDE SEQUENCE [LARGE SCALE GENOMIC DNA]</scope>
    <source>
        <strain evidence="9 10">cv. Gransden 2004</strain>
    </source>
</reference>
<comment type="catalytic activity">
    <reaction evidence="1">
        <text>S-ubiquitinyl-[E2 ubiquitin-conjugating enzyme]-L-cysteine + [acceptor protein]-L-lysine = [E2 ubiquitin-conjugating enzyme]-L-cysteine + N(6)-ubiquitinyl-[acceptor protein]-L-lysine.</text>
        <dbReference type="EC" id="2.3.2.27"/>
    </reaction>
</comment>
<dbReference type="KEGG" id="ppp:112290996"/>
<dbReference type="Gramene" id="Pp3c14_22370V3.1">
    <property type="protein sequence ID" value="Pp3c14_22370V3.1"/>
    <property type="gene ID" value="Pp3c14_22370"/>
</dbReference>
<dbReference type="EnsemblPlants" id="Pp3c14_22370V3.1">
    <property type="protein sequence ID" value="Pp3c14_22370V3.1"/>
    <property type="gene ID" value="Pp3c14_22370"/>
</dbReference>
<evidence type="ECO:0000256" key="1">
    <source>
        <dbReference type="ARBA" id="ARBA00000900"/>
    </source>
</evidence>
<evidence type="ECO:0000313" key="10">
    <source>
        <dbReference type="Proteomes" id="UP000006727"/>
    </source>
</evidence>
<dbReference type="Gene3D" id="3.30.40.10">
    <property type="entry name" value="Zinc/RING finger domain, C3HC4 (zinc finger)"/>
    <property type="match status" value="1"/>
</dbReference>
<dbReference type="SMART" id="SM00185">
    <property type="entry name" value="ARM"/>
    <property type="match status" value="7"/>
</dbReference>
<evidence type="ECO:0000256" key="5">
    <source>
        <dbReference type="SAM" id="Coils"/>
    </source>
</evidence>
<evidence type="ECO:0000313" key="9">
    <source>
        <dbReference type="EnsemblPlants" id="Pp3c14_22370V3.1"/>
    </source>
</evidence>
<keyword evidence="5" id="KW-0175">Coiled coil</keyword>
<dbReference type="EMBL" id="ABEU02000014">
    <property type="protein sequence ID" value="PNR41476.1"/>
    <property type="molecule type" value="Genomic_DNA"/>
</dbReference>
<evidence type="ECO:0000259" key="7">
    <source>
        <dbReference type="PROSITE" id="PS51698"/>
    </source>
</evidence>
<dbReference type="AlphaFoldDB" id="A0A2K1JJH1"/>
<dbReference type="PaxDb" id="3218-PP1S34_393V6.1"/>
<dbReference type="InterPro" id="IPR003613">
    <property type="entry name" value="Ubox_domain"/>
</dbReference>
<proteinExistence type="predicted"/>
<dbReference type="PROSITE" id="PS50176">
    <property type="entry name" value="ARM_REPEAT"/>
    <property type="match status" value="1"/>
</dbReference>
<dbReference type="Pfam" id="PF04564">
    <property type="entry name" value="U-box"/>
    <property type="match status" value="1"/>
</dbReference>
<name>A0A2K1JJH1_PHYPA</name>
<dbReference type="PROSITE" id="PS51698">
    <property type="entry name" value="U_BOX"/>
    <property type="match status" value="1"/>
</dbReference>
<dbReference type="EnsemblPlants" id="Pp3c14_22370V3.4">
    <property type="protein sequence ID" value="Pp3c14_22370V3.4"/>
    <property type="gene ID" value="Pp3c14_22370"/>
</dbReference>
<dbReference type="RefSeq" id="XP_024393676.1">
    <property type="nucleotide sequence ID" value="XM_024537908.2"/>
</dbReference>
<evidence type="ECO:0000313" key="8">
    <source>
        <dbReference type="EMBL" id="PNR41476.1"/>
    </source>
</evidence>
<dbReference type="InterPro" id="IPR013083">
    <property type="entry name" value="Znf_RING/FYVE/PHD"/>
</dbReference>
<dbReference type="PANTHER" id="PTHR45958">
    <property type="entry name" value="RING-TYPE E3 UBIQUITIN TRANSFERASE"/>
    <property type="match status" value="1"/>
</dbReference>
<dbReference type="PANTHER" id="PTHR45958:SF14">
    <property type="entry name" value="RING-TYPE E3 UBIQUITIN TRANSFERASE"/>
    <property type="match status" value="1"/>
</dbReference>
<dbReference type="Gene3D" id="1.25.10.10">
    <property type="entry name" value="Leucine-rich Repeat Variant"/>
    <property type="match status" value="3"/>
</dbReference>
<gene>
    <name evidence="9" type="primary">LOC112290996</name>
    <name evidence="8" type="ORF">PHYPA_018879</name>
</gene>
<dbReference type="InterPro" id="IPR045210">
    <property type="entry name" value="RING-Ubox_PUB"/>
</dbReference>
<evidence type="ECO:0000256" key="6">
    <source>
        <dbReference type="SAM" id="MobiDB-lite"/>
    </source>
</evidence>